<evidence type="ECO:0000313" key="1">
    <source>
        <dbReference type="EMBL" id="OAD81007.1"/>
    </source>
</evidence>
<accession>A0A167R734</accession>
<dbReference type="InParanoid" id="A0A167R734"/>
<dbReference type="Proteomes" id="UP000077315">
    <property type="component" value="Unassembled WGS sequence"/>
</dbReference>
<sequence length="212" mass="24384">MSAIKLIIATESSCTDYLSELITKEEDTGLNFEEIRSLPALLGLGVDFYFRRVLQNIFFLPVTVTLMILLCRMSSPGSLRGLSLLVGRAESTISVIFNYIIEKPFGKFYSDLKFDYQQFRTENLVRFGKAINKLCSKKHRPKNVLDSYAKLLTRFTGQTLIKKPSSVKHSNIQILRLIQAFLSNLGEYLSLAFEYSILYVDYSEILIWVYSW</sequence>
<dbReference type="EMBL" id="KV440971">
    <property type="protein sequence ID" value="OAD81007.1"/>
    <property type="molecule type" value="Genomic_DNA"/>
</dbReference>
<proteinExistence type="predicted"/>
<organism evidence="1 2">
    <name type="scientific">Phycomyces blakesleeanus (strain ATCC 8743b / DSM 1359 / FGSC 10004 / NBRC 33097 / NRRL 1555)</name>
    <dbReference type="NCBI Taxonomy" id="763407"/>
    <lineage>
        <taxon>Eukaryota</taxon>
        <taxon>Fungi</taxon>
        <taxon>Fungi incertae sedis</taxon>
        <taxon>Mucoromycota</taxon>
        <taxon>Mucoromycotina</taxon>
        <taxon>Mucoromycetes</taxon>
        <taxon>Mucorales</taxon>
        <taxon>Phycomycetaceae</taxon>
        <taxon>Phycomyces</taxon>
    </lineage>
</organism>
<dbReference type="GeneID" id="29001798"/>
<dbReference type="RefSeq" id="XP_018299047.1">
    <property type="nucleotide sequence ID" value="XM_018440892.1"/>
</dbReference>
<dbReference type="AlphaFoldDB" id="A0A167R734"/>
<protein>
    <submittedName>
        <fullName evidence="1">Uncharacterized protein</fullName>
    </submittedName>
</protein>
<name>A0A167R734_PHYB8</name>
<reference evidence="2" key="1">
    <citation type="submission" date="2015-06" db="EMBL/GenBank/DDBJ databases">
        <title>Expansion of signal transduction pathways in fungi by whole-genome duplication.</title>
        <authorList>
            <consortium name="DOE Joint Genome Institute"/>
            <person name="Corrochano L.M."/>
            <person name="Kuo A."/>
            <person name="Marcet-Houben M."/>
            <person name="Polaino S."/>
            <person name="Salamov A."/>
            <person name="Villalobos J.M."/>
            <person name="Alvarez M.I."/>
            <person name="Avalos J."/>
            <person name="Benito E.P."/>
            <person name="Benoit I."/>
            <person name="Burger G."/>
            <person name="Camino L.P."/>
            <person name="Canovas D."/>
            <person name="Cerda-Olmedo E."/>
            <person name="Cheng J.-F."/>
            <person name="Dominguez A."/>
            <person name="Elias M."/>
            <person name="Eslava A.P."/>
            <person name="Glaser F."/>
            <person name="Grimwood J."/>
            <person name="Gutierrez G."/>
            <person name="Heitman J."/>
            <person name="Henrissat B."/>
            <person name="Iturriaga E.A."/>
            <person name="Lang B.F."/>
            <person name="Lavin J.L."/>
            <person name="Lee S."/>
            <person name="Li W."/>
            <person name="Lindquist E."/>
            <person name="Lopez-Garcia S."/>
            <person name="Luque E.M."/>
            <person name="Marcos A.T."/>
            <person name="Martin J."/>
            <person name="McCluskey K."/>
            <person name="Medina H.R."/>
            <person name="Miralles-Duran A."/>
            <person name="Miyazaki A."/>
            <person name="Munoz-Torres E."/>
            <person name="Oguiza J.A."/>
            <person name="Ohm R."/>
            <person name="Olmedo M."/>
            <person name="Orejas M."/>
            <person name="Ortiz-Castellanos L."/>
            <person name="Pisabarro A.G."/>
            <person name="Rodriguez-Romero J."/>
            <person name="Ruiz-Herrera J."/>
            <person name="Ruiz-Vazquez R."/>
            <person name="Sanz C."/>
            <person name="Schackwitz W."/>
            <person name="Schmutz J."/>
            <person name="Shahriari M."/>
            <person name="Shelest E."/>
            <person name="Silva-Franco F."/>
            <person name="Soanes D."/>
            <person name="Syed K."/>
            <person name="Tagua V.G."/>
            <person name="Talbot N.J."/>
            <person name="Thon M."/>
            <person name="De vries R.P."/>
            <person name="Wiebenga A."/>
            <person name="Yadav J.S."/>
            <person name="Braun E.L."/>
            <person name="Baker S."/>
            <person name="Garre V."/>
            <person name="Horwitz B."/>
            <person name="Torres-Martinez S."/>
            <person name="Idnurm A."/>
            <person name="Herrera-Estrella A."/>
            <person name="Gabaldon T."/>
            <person name="Grigoriev I.V."/>
        </authorList>
    </citation>
    <scope>NUCLEOTIDE SEQUENCE [LARGE SCALE GENOMIC DNA]</scope>
    <source>
        <strain evidence="2">NRRL 1555(-)</strain>
    </source>
</reference>
<evidence type="ECO:0000313" key="2">
    <source>
        <dbReference type="Proteomes" id="UP000077315"/>
    </source>
</evidence>
<dbReference type="VEuPathDB" id="FungiDB:PHYBLDRAFT_62049"/>
<gene>
    <name evidence="1" type="ORF">PHYBLDRAFT_62049</name>
</gene>
<keyword evidence="2" id="KW-1185">Reference proteome</keyword>